<name>A0A810Q2D1_9FIRM</name>
<protein>
    <submittedName>
        <fullName evidence="1">Uncharacterized protein</fullName>
    </submittedName>
</protein>
<organism evidence="1 2">
    <name type="scientific">Vescimonas fastidiosa</name>
    <dbReference type="NCBI Taxonomy" id="2714353"/>
    <lineage>
        <taxon>Bacteria</taxon>
        <taxon>Bacillati</taxon>
        <taxon>Bacillota</taxon>
        <taxon>Clostridia</taxon>
        <taxon>Eubacteriales</taxon>
        <taxon>Oscillospiraceae</taxon>
        <taxon>Vescimonas</taxon>
    </lineage>
</organism>
<proteinExistence type="predicted"/>
<geneLocation type="plasmid" evidence="1 2">
    <name>pMM35_01</name>
</geneLocation>
<dbReference type="EMBL" id="AP023416">
    <property type="protein sequence ID" value="BCK79926.1"/>
    <property type="molecule type" value="Genomic_DNA"/>
</dbReference>
<gene>
    <name evidence="1" type="ORF">MM35RIKEN_21180</name>
</gene>
<keyword evidence="1" id="KW-0614">Plasmid</keyword>
<dbReference type="Proteomes" id="UP000681343">
    <property type="component" value="Plasmid pMM35_01"/>
</dbReference>
<dbReference type="KEGG" id="vfa:MM35RIKEN_21180"/>
<evidence type="ECO:0000313" key="1">
    <source>
        <dbReference type="EMBL" id="BCK79926.1"/>
    </source>
</evidence>
<dbReference type="AlphaFoldDB" id="A0A810Q2D1"/>
<reference evidence="1" key="1">
    <citation type="submission" date="2020-09" db="EMBL/GenBank/DDBJ databases">
        <title>New species isolated from human feces.</title>
        <authorList>
            <person name="Kitahara M."/>
            <person name="Shigeno Y."/>
            <person name="Shime M."/>
            <person name="Matsumoto Y."/>
            <person name="Nakamura S."/>
            <person name="Motooka D."/>
            <person name="Fukuoka S."/>
            <person name="Nishikawa H."/>
            <person name="Benno Y."/>
        </authorList>
    </citation>
    <scope>NUCLEOTIDE SEQUENCE</scope>
    <source>
        <strain evidence="1">MM35</strain>
        <plasmid evidence="1">pMM35_01</plasmid>
    </source>
</reference>
<keyword evidence="2" id="KW-1185">Reference proteome</keyword>
<accession>A0A810Q2D1</accession>
<sequence>MAIRIPRPPSHGKAVTWGFFFPPHRQGTRALPYKALRYQAGRTGSSAPTNRSVGAGVPDGPLYRTPCNASVGADDPVAVPKISALPYGGRWKF</sequence>
<evidence type="ECO:0000313" key="2">
    <source>
        <dbReference type="Proteomes" id="UP000681343"/>
    </source>
</evidence>